<evidence type="ECO:0000256" key="2">
    <source>
        <dbReference type="ARBA" id="ARBA00009183"/>
    </source>
</evidence>
<gene>
    <name evidence="9" type="ORF">ROHU_016059</name>
</gene>
<evidence type="ECO:0000256" key="6">
    <source>
        <dbReference type="ARBA" id="ARBA00023002"/>
    </source>
</evidence>
<keyword evidence="7 8" id="KW-0503">Monooxygenase</keyword>
<dbReference type="AlphaFoldDB" id="A0A498NLW9"/>
<keyword evidence="6 8" id="KW-0560">Oxidoreductase</keyword>
<dbReference type="Pfam" id="PF00743">
    <property type="entry name" value="FMO-like"/>
    <property type="match status" value="3"/>
</dbReference>
<evidence type="ECO:0000256" key="1">
    <source>
        <dbReference type="ARBA" id="ARBA00001974"/>
    </source>
</evidence>
<evidence type="ECO:0000256" key="4">
    <source>
        <dbReference type="ARBA" id="ARBA00022827"/>
    </source>
</evidence>
<dbReference type="GO" id="GO:0004499">
    <property type="term" value="F:N,N-dimethylaniline monooxygenase activity"/>
    <property type="evidence" value="ECO:0007669"/>
    <property type="project" value="InterPro"/>
</dbReference>
<dbReference type="EC" id="1.-.-.-" evidence="8"/>
<accession>A0A498NLW9</accession>
<protein>
    <recommendedName>
        <fullName evidence="8">Flavin-containing monooxygenase</fullName>
        <ecNumber evidence="8">1.-.-.-</ecNumber>
    </recommendedName>
</protein>
<dbReference type="GO" id="GO:0050660">
    <property type="term" value="F:flavin adenine dinucleotide binding"/>
    <property type="evidence" value="ECO:0007669"/>
    <property type="project" value="InterPro"/>
</dbReference>
<dbReference type="PANTHER" id="PTHR23023">
    <property type="entry name" value="DIMETHYLANILINE MONOOXYGENASE"/>
    <property type="match status" value="1"/>
</dbReference>
<evidence type="ECO:0000256" key="3">
    <source>
        <dbReference type="ARBA" id="ARBA00022630"/>
    </source>
</evidence>
<dbReference type="InterPro" id="IPR000960">
    <property type="entry name" value="Flavin_mOase"/>
</dbReference>
<dbReference type="InterPro" id="IPR036188">
    <property type="entry name" value="FAD/NAD-bd_sf"/>
</dbReference>
<keyword evidence="3 8" id="KW-0285">Flavoprotein</keyword>
<evidence type="ECO:0000256" key="5">
    <source>
        <dbReference type="ARBA" id="ARBA00022857"/>
    </source>
</evidence>
<keyword evidence="5" id="KW-0521">NADP</keyword>
<dbReference type="PRINTS" id="PR00370">
    <property type="entry name" value="FMOXYGENASE"/>
</dbReference>
<dbReference type="InterPro" id="IPR050346">
    <property type="entry name" value="FMO-like"/>
</dbReference>
<keyword evidence="4 8" id="KW-0274">FAD</keyword>
<evidence type="ECO:0000256" key="8">
    <source>
        <dbReference type="RuleBase" id="RU361177"/>
    </source>
</evidence>
<dbReference type="PIRSF" id="PIRSF000332">
    <property type="entry name" value="FMO"/>
    <property type="match status" value="1"/>
</dbReference>
<dbReference type="EMBL" id="QBIY01011354">
    <property type="protein sequence ID" value="RXN32694.1"/>
    <property type="molecule type" value="Genomic_DNA"/>
</dbReference>
<proteinExistence type="inferred from homology"/>
<sequence>MERRARVAVIGAGPAGLCAARHILSRLEAFDPPVIYEMTDHLGGTWYYEERVGKYENGYPVQSSMYRDLRTNLPKEIMMFPDFPFDDRLPSFMHHSSVQQYLEKYCQRYDIARHIKFNTVVEKVKPVSMETETGGAVTWEVISRSTCGDQKTQTFDSVFICNGHYSDPHLPYIPGIEHFKGKVLHSHAYRYPEPFANKSVVVLGARASGVDISIELAKVNAQVILSHNRPTISLPPPLGIRQASAVVGVLEDGSLQFQDGSVTQADVLLFCTGYNFNFPFLCPSDLGLDVQDLFVTPLYKYLLPPGFPSIFFIGICKIICPFIHFDCQVKFALAVLEGSVELPTQEEMEKEVQREVQRKQDTGVQMKHLLNLENDQWDYYVDLARVGRFTPPQPVLESLFKEVILSHNRPTISLPPPLGIRQASAVVGVLEDGSLQFQDGSVTQADVLLFCTGYNFNFPFLCPSDLGLDVQDLFVTPLYKYLLPPGFPSIFFIGICKIICPFIHFDCQVKFALAVLEGSVELPTQEEMEKEVQREVQRKQDTGVQMKHLLNLENDQWDYYVDLARVGRFTPPQPVLESLFKEVSIQRQKDPQKYRQINYRLIDATQWELLEAPTEQTD</sequence>
<comment type="caution">
    <text evidence="9">The sequence shown here is derived from an EMBL/GenBank/DDBJ whole genome shotgun (WGS) entry which is preliminary data.</text>
</comment>
<evidence type="ECO:0000313" key="9">
    <source>
        <dbReference type="EMBL" id="RXN32694.1"/>
    </source>
</evidence>
<organism evidence="9 10">
    <name type="scientific">Labeo rohita</name>
    <name type="common">Indian major carp</name>
    <name type="synonym">Cyprinus rohita</name>
    <dbReference type="NCBI Taxonomy" id="84645"/>
    <lineage>
        <taxon>Eukaryota</taxon>
        <taxon>Metazoa</taxon>
        <taxon>Chordata</taxon>
        <taxon>Craniata</taxon>
        <taxon>Vertebrata</taxon>
        <taxon>Euteleostomi</taxon>
        <taxon>Actinopterygii</taxon>
        <taxon>Neopterygii</taxon>
        <taxon>Teleostei</taxon>
        <taxon>Ostariophysi</taxon>
        <taxon>Cypriniformes</taxon>
        <taxon>Cyprinidae</taxon>
        <taxon>Labeoninae</taxon>
        <taxon>Labeonini</taxon>
        <taxon>Labeo</taxon>
    </lineage>
</organism>
<name>A0A498NLW9_LABRO</name>
<dbReference type="Gene3D" id="3.50.50.60">
    <property type="entry name" value="FAD/NAD(P)-binding domain"/>
    <property type="match status" value="3"/>
</dbReference>
<dbReference type="SUPFAM" id="SSF51905">
    <property type="entry name" value="FAD/NAD(P)-binding domain"/>
    <property type="match status" value="3"/>
</dbReference>
<comment type="similarity">
    <text evidence="2 8">Belongs to the FMO family.</text>
</comment>
<dbReference type="FunFam" id="3.50.50.60:FF:000138">
    <property type="entry name" value="Flavin-containing monooxygenase"/>
    <property type="match status" value="1"/>
</dbReference>
<dbReference type="Proteomes" id="UP000290572">
    <property type="component" value="Unassembled WGS sequence"/>
</dbReference>
<evidence type="ECO:0000256" key="7">
    <source>
        <dbReference type="ARBA" id="ARBA00023033"/>
    </source>
</evidence>
<dbReference type="GO" id="GO:0050661">
    <property type="term" value="F:NADP binding"/>
    <property type="evidence" value="ECO:0007669"/>
    <property type="project" value="InterPro"/>
</dbReference>
<reference evidence="9 10" key="1">
    <citation type="submission" date="2018-03" db="EMBL/GenBank/DDBJ databases">
        <title>Draft genome sequence of Rohu Carp (Labeo rohita).</title>
        <authorList>
            <person name="Das P."/>
            <person name="Kushwaha B."/>
            <person name="Joshi C.G."/>
            <person name="Kumar D."/>
            <person name="Nagpure N.S."/>
            <person name="Sahoo L."/>
            <person name="Das S.P."/>
            <person name="Bit A."/>
            <person name="Patnaik S."/>
            <person name="Meher P.K."/>
            <person name="Jayasankar P."/>
            <person name="Koringa P.G."/>
            <person name="Patel N.V."/>
            <person name="Hinsu A.T."/>
            <person name="Kumar R."/>
            <person name="Pandey M."/>
            <person name="Agarwal S."/>
            <person name="Srivastava S."/>
            <person name="Singh M."/>
            <person name="Iquebal M.A."/>
            <person name="Jaiswal S."/>
            <person name="Angadi U.B."/>
            <person name="Kumar N."/>
            <person name="Raza M."/>
            <person name="Shah T.M."/>
            <person name="Rai A."/>
            <person name="Jena J.K."/>
        </authorList>
    </citation>
    <scope>NUCLEOTIDE SEQUENCE [LARGE SCALE GENOMIC DNA]</scope>
    <source>
        <strain evidence="9">DASCIFA01</strain>
        <tissue evidence="9">Testis</tissue>
    </source>
</reference>
<keyword evidence="10" id="KW-1185">Reference proteome</keyword>
<dbReference type="InterPro" id="IPR020946">
    <property type="entry name" value="Flavin_mOase-like"/>
</dbReference>
<evidence type="ECO:0000313" key="10">
    <source>
        <dbReference type="Proteomes" id="UP000290572"/>
    </source>
</evidence>
<dbReference type="STRING" id="84645.A0A498NLW9"/>
<comment type="cofactor">
    <cofactor evidence="1 8">
        <name>FAD</name>
        <dbReference type="ChEBI" id="CHEBI:57692"/>
    </cofactor>
</comment>